<accession>A0A1I4AEK6</accession>
<dbReference type="AlphaFoldDB" id="A0A1I4AEK6"/>
<evidence type="ECO:0000313" key="1">
    <source>
        <dbReference type="EMBL" id="SFK54149.1"/>
    </source>
</evidence>
<sequence length="145" mass="17645">MSDENKSDFGSWEPPEDVSDEFKAYVEECKRKLGFPNHDPHPIEKKEFVISLMHYIALERIEKDPTLFDEVKYVFGRLSERDTYHPYFTEAWTEILNDEELFKKCYLRSDYMDEIRRNSPVHKVPRMFTDSERYFLICLRRSKWT</sequence>
<keyword evidence="2" id="KW-1185">Reference proteome</keyword>
<dbReference type="EMBL" id="FOSH01000014">
    <property type="protein sequence ID" value="SFK54149.1"/>
    <property type="molecule type" value="Genomic_DNA"/>
</dbReference>
<organism evidence="1 2">
    <name type="scientific">Methylophaga sulfidovorans</name>
    <dbReference type="NCBI Taxonomy" id="45496"/>
    <lineage>
        <taxon>Bacteria</taxon>
        <taxon>Pseudomonadati</taxon>
        <taxon>Pseudomonadota</taxon>
        <taxon>Gammaproteobacteria</taxon>
        <taxon>Thiotrichales</taxon>
        <taxon>Piscirickettsiaceae</taxon>
        <taxon>Methylophaga</taxon>
    </lineage>
</organism>
<dbReference type="RefSeq" id="WP_091714807.1">
    <property type="nucleotide sequence ID" value="NZ_FOSH01000014.1"/>
</dbReference>
<proteinExistence type="predicted"/>
<gene>
    <name evidence="1" type="ORF">SAMN04488079_11417</name>
</gene>
<dbReference type="Proteomes" id="UP000198924">
    <property type="component" value="Unassembled WGS sequence"/>
</dbReference>
<name>A0A1I4AEK6_9GAMM</name>
<dbReference type="STRING" id="45496.SAMN04488079_11417"/>
<reference evidence="2" key="1">
    <citation type="submission" date="2016-10" db="EMBL/GenBank/DDBJ databases">
        <authorList>
            <person name="Varghese N."/>
            <person name="Submissions S."/>
        </authorList>
    </citation>
    <scope>NUCLEOTIDE SEQUENCE [LARGE SCALE GENOMIC DNA]</scope>
    <source>
        <strain evidence="2">DSM 11578</strain>
    </source>
</reference>
<evidence type="ECO:0000313" key="2">
    <source>
        <dbReference type="Proteomes" id="UP000198924"/>
    </source>
</evidence>
<protein>
    <submittedName>
        <fullName evidence="1">Uncharacterized protein</fullName>
    </submittedName>
</protein>